<proteinExistence type="predicted"/>
<dbReference type="GO" id="GO:0008757">
    <property type="term" value="F:S-adenosylmethionine-dependent methyltransferase activity"/>
    <property type="evidence" value="ECO:0007669"/>
    <property type="project" value="InterPro"/>
</dbReference>
<dbReference type="Gene3D" id="3.40.50.150">
    <property type="entry name" value="Vaccinia Virus protein VP39"/>
    <property type="match status" value="1"/>
</dbReference>
<dbReference type="OrthoDB" id="6191410at2"/>
<evidence type="ECO:0000313" key="2">
    <source>
        <dbReference type="EMBL" id="SFX42499.1"/>
    </source>
</evidence>
<feature type="domain" description="Methyltransferase type 11" evidence="1">
    <location>
        <begin position="83"/>
        <end position="133"/>
    </location>
</feature>
<dbReference type="InterPro" id="IPR029063">
    <property type="entry name" value="SAM-dependent_MTases_sf"/>
</dbReference>
<dbReference type="InterPro" id="IPR013216">
    <property type="entry name" value="Methyltransf_11"/>
</dbReference>
<organism evidence="2 3">
    <name type="scientific">Marinospirillum alkaliphilum DSM 21637</name>
    <dbReference type="NCBI Taxonomy" id="1122209"/>
    <lineage>
        <taxon>Bacteria</taxon>
        <taxon>Pseudomonadati</taxon>
        <taxon>Pseudomonadota</taxon>
        <taxon>Gammaproteobacteria</taxon>
        <taxon>Oceanospirillales</taxon>
        <taxon>Oceanospirillaceae</taxon>
        <taxon>Marinospirillum</taxon>
    </lineage>
</organism>
<dbReference type="AlphaFoldDB" id="A0A1K1WZM1"/>
<evidence type="ECO:0000313" key="3">
    <source>
        <dbReference type="Proteomes" id="UP000182350"/>
    </source>
</evidence>
<reference evidence="2 3" key="1">
    <citation type="submission" date="2016-11" db="EMBL/GenBank/DDBJ databases">
        <authorList>
            <person name="Jaros S."/>
            <person name="Januszkiewicz K."/>
            <person name="Wedrychowicz H."/>
        </authorList>
    </citation>
    <scope>NUCLEOTIDE SEQUENCE [LARGE SCALE GENOMIC DNA]</scope>
    <source>
        <strain evidence="2 3">DSM 21637</strain>
    </source>
</reference>
<sequence>MHVQKAETEMTPGCWQSWQKFWQSTLGQAVLEAETALLKPLLQELHGYHLLTLGSCPVHDLVKDCGIRHQIEWRPSVELADTPSCLIADPCLLPLPDDSMDLVLLHHSLELFTSPHALLKEAARITLPKGEMMILSFNPNSLWGLSRLLPAGLQAEPVRELQGMQLLSQTRLTDWLEFLDMYPDEARHIFHRPPCNREKLQQKLKQLDQKLDRRDWPFAGIYLLRVRKRIGSPLRRVVGQKNTGWLPVQPVSSPTRSSLKTEK</sequence>
<dbReference type="Pfam" id="PF08241">
    <property type="entry name" value="Methyltransf_11"/>
    <property type="match status" value="1"/>
</dbReference>
<keyword evidence="3" id="KW-1185">Reference proteome</keyword>
<dbReference type="EMBL" id="FPJW01000005">
    <property type="protein sequence ID" value="SFX42499.1"/>
    <property type="molecule type" value="Genomic_DNA"/>
</dbReference>
<dbReference type="RefSeq" id="WP_072325849.1">
    <property type="nucleotide sequence ID" value="NZ_FPJW01000005.1"/>
</dbReference>
<keyword evidence="2" id="KW-0808">Transferase</keyword>
<dbReference type="STRING" id="1122209.SAMN02745752_01607"/>
<protein>
    <submittedName>
        <fullName evidence="2">Methyltransferase domain-containing protein</fullName>
    </submittedName>
</protein>
<name>A0A1K1WZM1_9GAMM</name>
<dbReference type="Proteomes" id="UP000182350">
    <property type="component" value="Unassembled WGS sequence"/>
</dbReference>
<keyword evidence="2" id="KW-0489">Methyltransferase</keyword>
<evidence type="ECO:0000259" key="1">
    <source>
        <dbReference type="Pfam" id="PF08241"/>
    </source>
</evidence>
<dbReference type="GO" id="GO:0032259">
    <property type="term" value="P:methylation"/>
    <property type="evidence" value="ECO:0007669"/>
    <property type="project" value="UniProtKB-KW"/>
</dbReference>
<accession>A0A1K1WZM1</accession>
<dbReference type="SUPFAM" id="SSF53335">
    <property type="entry name" value="S-adenosyl-L-methionine-dependent methyltransferases"/>
    <property type="match status" value="1"/>
</dbReference>
<gene>
    <name evidence="2" type="ORF">SAMN02745752_01607</name>
</gene>